<evidence type="ECO:0000256" key="1">
    <source>
        <dbReference type="SAM" id="MobiDB-lite"/>
    </source>
</evidence>
<organism evidence="2">
    <name type="scientific">viral metagenome</name>
    <dbReference type="NCBI Taxonomy" id="1070528"/>
    <lineage>
        <taxon>unclassified sequences</taxon>
        <taxon>metagenomes</taxon>
        <taxon>organismal metagenomes</taxon>
    </lineage>
</organism>
<evidence type="ECO:0000313" key="2">
    <source>
        <dbReference type="EMBL" id="QJA87910.1"/>
    </source>
</evidence>
<protein>
    <submittedName>
        <fullName evidence="2">Uncharacterized protein</fullName>
    </submittedName>
</protein>
<name>A0A6M3L0X5_9ZZZZ</name>
<reference evidence="2" key="1">
    <citation type="submission" date="2020-03" db="EMBL/GenBank/DDBJ databases">
        <title>The deep terrestrial virosphere.</title>
        <authorList>
            <person name="Holmfeldt K."/>
            <person name="Nilsson E."/>
            <person name="Simone D."/>
            <person name="Lopez-Fernandez M."/>
            <person name="Wu X."/>
            <person name="de Brujin I."/>
            <person name="Lundin D."/>
            <person name="Andersson A."/>
            <person name="Bertilsson S."/>
            <person name="Dopson M."/>
        </authorList>
    </citation>
    <scope>NUCLEOTIDE SEQUENCE</scope>
    <source>
        <strain evidence="2">MM415B02871</strain>
    </source>
</reference>
<feature type="compositionally biased region" description="Polar residues" evidence="1">
    <location>
        <begin position="55"/>
        <end position="66"/>
    </location>
</feature>
<gene>
    <name evidence="2" type="ORF">MM415B02871_0006</name>
</gene>
<dbReference type="EMBL" id="MT142740">
    <property type="protein sequence ID" value="QJA87910.1"/>
    <property type="molecule type" value="Genomic_DNA"/>
</dbReference>
<dbReference type="AlphaFoldDB" id="A0A6M3L0X5"/>
<sequence length="318" mass="34584">MPTSAEDYAQIEQARKKQAQATKDYGSLTSSAQTFGDEVMAKVREARASRGVSKMATQMGETSGQLASEGPKIRERLADVNPLQTDVITGKQTAQTLSSLGTLAQVGQEREGTITDILGAGTNQILARAAQKKAEAEAASMEADSLIETYKLKQAEEAQAFDQWYKRASLSQKEKTGLEGVDVTKLSKDDLATLVANGTLTPTQATFIGKQSGVVEEKAVRDVITQLTSLKDKLKTTSWKPSNLVAFENTKKMAGQMLARLVETGRLSDADREFYQSLLPNVLTSKLYPDYAESQLTTIITDLSNRLNNNGEDDFTPD</sequence>
<accession>A0A6M3L0X5</accession>
<proteinExistence type="predicted"/>
<feature type="region of interest" description="Disordered" evidence="1">
    <location>
        <begin position="48"/>
        <end position="70"/>
    </location>
</feature>
<feature type="region of interest" description="Disordered" evidence="1">
    <location>
        <begin position="1"/>
        <end position="31"/>
    </location>
</feature>